<accession>A0ABV0BR48</accession>
<dbReference type="InterPro" id="IPR000836">
    <property type="entry name" value="PRTase_dom"/>
</dbReference>
<reference evidence="3 4" key="1">
    <citation type="submission" date="2024-04" db="EMBL/GenBank/DDBJ databases">
        <title>WGS of bacteria from Torrens River.</title>
        <authorList>
            <person name="Wyrsch E.R."/>
            <person name="Drigo B."/>
        </authorList>
    </citation>
    <scope>NUCLEOTIDE SEQUENCE [LARGE SCALE GENOMIC DNA]</scope>
    <source>
        <strain evidence="3 4">TWI391</strain>
    </source>
</reference>
<protein>
    <submittedName>
        <fullName evidence="3">Phosphoribosyltransferase family protein</fullName>
    </submittedName>
</protein>
<keyword evidence="3" id="KW-0328">Glycosyltransferase</keyword>
<evidence type="ECO:0000259" key="2">
    <source>
        <dbReference type="Pfam" id="PF00156"/>
    </source>
</evidence>
<evidence type="ECO:0000313" key="4">
    <source>
        <dbReference type="Proteomes" id="UP001409291"/>
    </source>
</evidence>
<dbReference type="PANTHER" id="PTHR47505:SF1">
    <property type="entry name" value="DNA UTILIZATION PROTEIN YHGH"/>
    <property type="match status" value="1"/>
</dbReference>
<dbReference type="Pfam" id="PF00156">
    <property type="entry name" value="Pribosyltran"/>
    <property type="match status" value="1"/>
</dbReference>
<name>A0ABV0BR48_9SPHI</name>
<dbReference type="Gene3D" id="3.40.50.2020">
    <property type="match status" value="1"/>
</dbReference>
<organism evidence="3 4">
    <name type="scientific">Sphingobacterium kitahiroshimense</name>
    <dbReference type="NCBI Taxonomy" id="470446"/>
    <lineage>
        <taxon>Bacteria</taxon>
        <taxon>Pseudomonadati</taxon>
        <taxon>Bacteroidota</taxon>
        <taxon>Sphingobacteriia</taxon>
        <taxon>Sphingobacteriales</taxon>
        <taxon>Sphingobacteriaceae</taxon>
        <taxon>Sphingobacterium</taxon>
    </lineage>
</organism>
<feature type="domain" description="Phosphoribosyltransferase" evidence="2">
    <location>
        <begin position="162"/>
        <end position="227"/>
    </location>
</feature>
<dbReference type="GO" id="GO:0016757">
    <property type="term" value="F:glycosyltransferase activity"/>
    <property type="evidence" value="ECO:0007669"/>
    <property type="project" value="UniProtKB-KW"/>
</dbReference>
<dbReference type="Proteomes" id="UP001409291">
    <property type="component" value="Unassembled WGS sequence"/>
</dbReference>
<dbReference type="RefSeq" id="WP_208700529.1">
    <property type="nucleotide sequence ID" value="NZ_JBDJNQ010000003.1"/>
</dbReference>
<dbReference type="PANTHER" id="PTHR47505">
    <property type="entry name" value="DNA UTILIZATION PROTEIN YHGH"/>
    <property type="match status" value="1"/>
</dbReference>
<dbReference type="SUPFAM" id="SSF53271">
    <property type="entry name" value="PRTase-like"/>
    <property type="match status" value="1"/>
</dbReference>
<evidence type="ECO:0000256" key="1">
    <source>
        <dbReference type="ARBA" id="ARBA00008007"/>
    </source>
</evidence>
<evidence type="ECO:0000313" key="3">
    <source>
        <dbReference type="EMBL" id="MEN5377271.1"/>
    </source>
</evidence>
<proteinExistence type="inferred from homology"/>
<comment type="caution">
    <text evidence="3">The sequence shown here is derived from an EMBL/GenBank/DDBJ whole genome shotgun (WGS) entry which is preliminary data.</text>
</comment>
<dbReference type="CDD" id="cd06223">
    <property type="entry name" value="PRTases_typeI"/>
    <property type="match status" value="1"/>
</dbReference>
<comment type="similarity">
    <text evidence="1">Belongs to the ComF/GntX family.</text>
</comment>
<gene>
    <name evidence="3" type="ORF">ABE541_08380</name>
</gene>
<dbReference type="InterPro" id="IPR051910">
    <property type="entry name" value="ComF/GntX_DNA_util-trans"/>
</dbReference>
<keyword evidence="4" id="KW-1185">Reference proteome</keyword>
<keyword evidence="3" id="KW-0808">Transferase</keyword>
<sequence length="231" mass="26161">MRNQLFLYLSDFVALFFPKICAGCGHVLVSQERYICTSCLFHLPITDFHLDLNNQVARQLWGKFHFEHASALFLLRQDSRVERILYQIKYANQPQLAYFLGRKYGETLSNSHTFQDVDVIVPVPLHKKKLKKRGYNQSFYLAKGLGIALSKPVLEHGLTRVGEGTSQTKKSRLERYDNVQDVFFCPDETILADKHVLLVDDVLTTGATLTAAAEKLIAAGCRISVLTLARA</sequence>
<dbReference type="EMBL" id="JBDJNQ010000003">
    <property type="protein sequence ID" value="MEN5377271.1"/>
    <property type="molecule type" value="Genomic_DNA"/>
</dbReference>
<dbReference type="InterPro" id="IPR029057">
    <property type="entry name" value="PRTase-like"/>
</dbReference>